<accession>A0A5E4RJC2</accession>
<dbReference type="AlphaFoldDB" id="A0A5E4RJC2"/>
<protein>
    <submittedName>
        <fullName evidence="2">Uncharacterized protein</fullName>
    </submittedName>
</protein>
<evidence type="ECO:0000313" key="3">
    <source>
        <dbReference type="Proteomes" id="UP000343317"/>
    </source>
</evidence>
<evidence type="ECO:0000313" key="2">
    <source>
        <dbReference type="EMBL" id="VVD63376.1"/>
    </source>
</evidence>
<dbReference type="Proteomes" id="UP000343317">
    <property type="component" value="Unassembled WGS sequence"/>
</dbReference>
<evidence type="ECO:0000256" key="1">
    <source>
        <dbReference type="SAM" id="MobiDB-lite"/>
    </source>
</evidence>
<feature type="compositionally biased region" description="Low complexity" evidence="1">
    <location>
        <begin position="670"/>
        <end position="695"/>
    </location>
</feature>
<sequence length="712" mass="76772">MRYSSHCRAINAPPCYQADRHPPSRETHPFATPAFPHALQCTRNARRCPGSTLSHCTSPASTGSASPGPWSIAFTVMLVANLMAPQALATPMLPRRSNRWREGDSAHDITTTLPPGEPTQAQHEIQRHPLDRPRIKSNYTFQEFLRAVAAASAPFRNLGRMVGDAYEAMSGDEADPSAIATAQRVGSVVDAATGLIPNVQITRLPGRVADVGADALDGKPPQSSKITDLLQFGDPRSFGGQVPAPQDSPSGQPVVFRRVPVLEAAPADGIDAGQLPVDGNPPAVPPEAASPNDDDPLGPRGSAADTGSVDDIDALDAPDDADSTLRIEGEREYLQGYEQTLPSAQVTTGSRRQLVAIEGRRYLAGRSGYYHVTPGQSANQWLINAPRGTRAQVPVTYDAQTQTWRADPPLRLCGGGCGPSRASSPDSVDVSKNGVAEATLHIANLDVRNAIQQAYGDLAHLHLMRTNREDLRSLRDNSIVEHRRILVPQLMRIDPHSTLFEQQREAALITAIHYDNYVDNSLLDLSPEAFCQENAEILFHYLLARGIPGNNIRMITVRSQGRPPHVMVLYTESDPFIDMLDLTTPQPPILGHDDGISGDVFASALFLSRDSTVLLDPWSRVKASSFPWTNDVDEVRRVLDIALADTARIPGSPYTVSLTRPYPAPRERSVSSSGSSTSARSQSSSAGDSIGSGPSHQNPLDSLPKGGRDTPL</sequence>
<dbReference type="EMBL" id="CABPSM010000001">
    <property type="protein sequence ID" value="VVD63376.1"/>
    <property type="molecule type" value="Genomic_DNA"/>
</dbReference>
<name>A0A5E4RJC2_9BURK</name>
<feature type="region of interest" description="Disordered" evidence="1">
    <location>
        <begin position="269"/>
        <end position="323"/>
    </location>
</feature>
<keyword evidence="3" id="KW-1185">Reference proteome</keyword>
<gene>
    <name evidence="2" type="ORF">PHO31112_00230</name>
</gene>
<organism evidence="2 3">
    <name type="scientific">Pandoraea horticolens</name>
    <dbReference type="NCBI Taxonomy" id="2508298"/>
    <lineage>
        <taxon>Bacteria</taxon>
        <taxon>Pseudomonadati</taxon>
        <taxon>Pseudomonadota</taxon>
        <taxon>Betaproteobacteria</taxon>
        <taxon>Burkholderiales</taxon>
        <taxon>Burkholderiaceae</taxon>
        <taxon>Pandoraea</taxon>
    </lineage>
</organism>
<feature type="compositionally biased region" description="Acidic residues" evidence="1">
    <location>
        <begin position="308"/>
        <end position="322"/>
    </location>
</feature>
<feature type="region of interest" description="Disordered" evidence="1">
    <location>
        <begin position="212"/>
        <end position="253"/>
    </location>
</feature>
<feature type="region of interest" description="Disordered" evidence="1">
    <location>
        <begin position="654"/>
        <end position="712"/>
    </location>
</feature>
<feature type="region of interest" description="Disordered" evidence="1">
    <location>
        <begin position="109"/>
        <end position="129"/>
    </location>
</feature>
<reference evidence="2 3" key="1">
    <citation type="submission" date="2019-08" db="EMBL/GenBank/DDBJ databases">
        <authorList>
            <person name="Peeters C."/>
        </authorList>
    </citation>
    <scope>NUCLEOTIDE SEQUENCE [LARGE SCALE GENOMIC DNA]</scope>
    <source>
        <strain evidence="2 3">LMG 31112</strain>
    </source>
</reference>
<feature type="compositionally biased region" description="Polar residues" evidence="1">
    <location>
        <begin position="109"/>
        <end position="123"/>
    </location>
</feature>
<proteinExistence type="predicted"/>